<dbReference type="GO" id="GO:0005524">
    <property type="term" value="F:ATP binding"/>
    <property type="evidence" value="ECO:0007669"/>
    <property type="project" value="UniProtKB-UniRule"/>
</dbReference>
<evidence type="ECO:0000256" key="1">
    <source>
        <dbReference type="ARBA" id="ARBA00022741"/>
    </source>
</evidence>
<name>A0A1F7IA58_9BACT</name>
<dbReference type="Proteomes" id="UP000179270">
    <property type="component" value="Unassembled WGS sequence"/>
</dbReference>
<evidence type="ECO:0000256" key="2">
    <source>
        <dbReference type="ARBA" id="ARBA00022840"/>
    </source>
</evidence>
<dbReference type="AlphaFoldDB" id="A0A1F7IA58"/>
<feature type="domain" description="ATP-cone" evidence="4">
    <location>
        <begin position="3"/>
        <end position="88"/>
    </location>
</feature>
<dbReference type="Pfam" id="PF03477">
    <property type="entry name" value="ATP-cone"/>
    <property type="match status" value="1"/>
</dbReference>
<dbReference type="STRING" id="1802055.A3A74_07015"/>
<dbReference type="PROSITE" id="PS51161">
    <property type="entry name" value="ATP_CONE"/>
    <property type="match status" value="1"/>
</dbReference>
<keyword evidence="1 3" id="KW-0547">Nucleotide-binding</keyword>
<accession>A0A1F7IA58</accession>
<proteinExistence type="predicted"/>
<evidence type="ECO:0000259" key="4">
    <source>
        <dbReference type="PROSITE" id="PS51161"/>
    </source>
</evidence>
<comment type="caution">
    <text evidence="5">The sequence shown here is derived from an EMBL/GenBank/DDBJ whole genome shotgun (WGS) entry which is preliminary data.</text>
</comment>
<evidence type="ECO:0000313" key="5">
    <source>
        <dbReference type="EMBL" id="OGK40230.1"/>
    </source>
</evidence>
<reference evidence="5 6" key="1">
    <citation type="journal article" date="2016" name="Nat. Commun.">
        <title>Thousands of microbial genomes shed light on interconnected biogeochemical processes in an aquifer system.</title>
        <authorList>
            <person name="Anantharaman K."/>
            <person name="Brown C.T."/>
            <person name="Hug L.A."/>
            <person name="Sharon I."/>
            <person name="Castelle C.J."/>
            <person name="Probst A.J."/>
            <person name="Thomas B.C."/>
            <person name="Singh A."/>
            <person name="Wilkins M.J."/>
            <person name="Karaoz U."/>
            <person name="Brodie E.L."/>
            <person name="Williams K.H."/>
            <person name="Hubbard S.S."/>
            <person name="Banfield J.F."/>
        </authorList>
    </citation>
    <scope>NUCLEOTIDE SEQUENCE [LARGE SCALE GENOMIC DNA]</scope>
</reference>
<protein>
    <recommendedName>
        <fullName evidence="4">ATP-cone domain-containing protein</fullName>
    </recommendedName>
</protein>
<evidence type="ECO:0000313" key="6">
    <source>
        <dbReference type="Proteomes" id="UP000179270"/>
    </source>
</evidence>
<organism evidence="5 6">
    <name type="scientific">Candidatus Roizmanbacteria bacterium RIFCSPLOWO2_01_FULL_35_13</name>
    <dbReference type="NCBI Taxonomy" id="1802055"/>
    <lineage>
        <taxon>Bacteria</taxon>
        <taxon>Candidatus Roizmaniibacteriota</taxon>
    </lineage>
</organism>
<keyword evidence="2 3" id="KW-0067">ATP-binding</keyword>
<dbReference type="EMBL" id="MGAF01000034">
    <property type="protein sequence ID" value="OGK40230.1"/>
    <property type="molecule type" value="Genomic_DNA"/>
</dbReference>
<sequence length="88" mass="10148">MNPKVIKRDGSMEEYKETKITRVVVAAGLSESQAKSLTSAITKWLNEEAFSKLPSLKLRDKVIEELKKINKDAFNLFSWYQNTKEQPE</sequence>
<dbReference type="InterPro" id="IPR005144">
    <property type="entry name" value="ATP-cone_dom"/>
</dbReference>
<gene>
    <name evidence="5" type="ORF">A3A74_07015</name>
</gene>
<evidence type="ECO:0000256" key="3">
    <source>
        <dbReference type="PROSITE-ProRule" id="PRU00492"/>
    </source>
</evidence>